<organism evidence="1 2">
    <name type="scientific">Pristionchus mayeri</name>
    <dbReference type="NCBI Taxonomy" id="1317129"/>
    <lineage>
        <taxon>Eukaryota</taxon>
        <taxon>Metazoa</taxon>
        <taxon>Ecdysozoa</taxon>
        <taxon>Nematoda</taxon>
        <taxon>Chromadorea</taxon>
        <taxon>Rhabditida</taxon>
        <taxon>Rhabditina</taxon>
        <taxon>Diplogasteromorpha</taxon>
        <taxon>Diplogasteroidea</taxon>
        <taxon>Neodiplogasteridae</taxon>
        <taxon>Pristionchus</taxon>
    </lineage>
</organism>
<dbReference type="AlphaFoldDB" id="A0AAN5D4B9"/>
<gene>
    <name evidence="1" type="ORF">PMAYCL1PPCAC_26336</name>
</gene>
<comment type="caution">
    <text evidence="1">The sequence shown here is derived from an EMBL/GenBank/DDBJ whole genome shotgun (WGS) entry which is preliminary data.</text>
</comment>
<protein>
    <submittedName>
        <fullName evidence="1">Uncharacterized protein</fullName>
    </submittedName>
</protein>
<feature type="non-terminal residue" evidence="1">
    <location>
        <position position="1"/>
    </location>
</feature>
<keyword evidence="2" id="KW-1185">Reference proteome</keyword>
<dbReference type="Proteomes" id="UP001328107">
    <property type="component" value="Unassembled WGS sequence"/>
</dbReference>
<evidence type="ECO:0000313" key="1">
    <source>
        <dbReference type="EMBL" id="GMR56141.1"/>
    </source>
</evidence>
<name>A0AAN5D4B9_9BILA</name>
<evidence type="ECO:0000313" key="2">
    <source>
        <dbReference type="Proteomes" id="UP001328107"/>
    </source>
</evidence>
<accession>A0AAN5D4B9</accession>
<dbReference type="EMBL" id="BTRK01000005">
    <property type="protein sequence ID" value="GMR56141.1"/>
    <property type="molecule type" value="Genomic_DNA"/>
</dbReference>
<sequence>KKAIKENKLNSRNEMAVYVDKIATTVLKMMQLELVYCEMKGMSETDKDQYLPERWHALHSFVEKFKAGIESYKLNTEEFFHTEIKREVAKLNNGGDYTKIADDVKHMIDRIYTNDRFKITAYKCHTGASNPVPVVKFNHSNLRDENGKHIFSLFDETYGLFQQNYE</sequence>
<reference evidence="2" key="1">
    <citation type="submission" date="2022-10" db="EMBL/GenBank/DDBJ databases">
        <title>Genome assembly of Pristionchus species.</title>
        <authorList>
            <person name="Yoshida K."/>
            <person name="Sommer R.J."/>
        </authorList>
    </citation>
    <scope>NUCLEOTIDE SEQUENCE [LARGE SCALE GENOMIC DNA]</scope>
    <source>
        <strain evidence="2">RS5460</strain>
    </source>
</reference>
<proteinExistence type="predicted"/>